<evidence type="ECO:0000313" key="2">
    <source>
        <dbReference type="Proteomes" id="UP000011704"/>
    </source>
</evidence>
<dbReference type="InterPro" id="IPR050114">
    <property type="entry name" value="UPF0173_UPF0282_UlaG_hydrolase"/>
</dbReference>
<sequence>MKTTLIGHACLWIESNDTTMLCDPCLFSIHFEELNHYYPQVEIDREKLKRPDVLYLSHRHQDHFDIRTLAYLPKDLKVFCPQDPLMLECLKELGYTDVTAVESFEAYTVKGLTLIPTPSLLEDYYPEHGVIVRDGEVSIWNQVDTIVSPKIIEYIHRLCGRVDLAHLRFQPLLEQNFAFHKPCVLPFEEYSSFLKVAKALSPKFAVPGSAGERFFDRFEFLNHFVFPTTQEQFLDDLRDFAPEIQSSVFNPGDIAEITQDGVTIHEKKSETARFKENHDSVTAFNPLMEVPRIRTMTADPAQQTEEKQCVESFLQKEFLERLQQLEVASAWGHWKVGYRLELFGENDSDVWSIDFSKPPAIKKRIPGAGQCV</sequence>
<dbReference type="InterPro" id="IPR036866">
    <property type="entry name" value="RibonucZ/Hydroxyglut_hydro"/>
</dbReference>
<name>M1Z1X2_NITG3</name>
<accession>M1Z1X2</accession>
<dbReference type="Pfam" id="PF13483">
    <property type="entry name" value="Lactamase_B_3"/>
    <property type="match status" value="1"/>
</dbReference>
<reference evidence="1 2" key="1">
    <citation type="journal article" date="2013" name="Front. Microbiol.">
        <title>The genome of Nitrospina gracilis illuminates the metabolism and evolution of the major marine nitrite oxidizer.</title>
        <authorList>
            <person name="Luecker S."/>
            <person name="Nowka B."/>
            <person name="Rattei T."/>
            <person name="Spieck E."/>
            <person name="and Daims H."/>
        </authorList>
    </citation>
    <scope>NUCLEOTIDE SEQUENCE [LARGE SCALE GENOMIC DNA]</scope>
    <source>
        <strain evidence="1 2">3/211</strain>
    </source>
</reference>
<dbReference type="SUPFAM" id="SSF56281">
    <property type="entry name" value="Metallo-hydrolase/oxidoreductase"/>
    <property type="match status" value="1"/>
</dbReference>
<organism evidence="1 2">
    <name type="scientific">Nitrospina gracilis (strain 3/211)</name>
    <dbReference type="NCBI Taxonomy" id="1266370"/>
    <lineage>
        <taxon>Bacteria</taxon>
        <taxon>Pseudomonadati</taxon>
        <taxon>Nitrospinota/Tectimicrobiota group</taxon>
        <taxon>Nitrospinota</taxon>
        <taxon>Nitrospinia</taxon>
        <taxon>Nitrospinales</taxon>
        <taxon>Nitrospinaceae</taxon>
        <taxon>Nitrospina</taxon>
    </lineage>
</organism>
<comment type="caution">
    <text evidence="1">The sequence shown here is derived from an EMBL/GenBank/DDBJ whole genome shotgun (WGS) entry which is preliminary data.</text>
</comment>
<dbReference type="PANTHER" id="PTHR43546">
    <property type="entry name" value="UPF0173 METAL-DEPENDENT HYDROLASE MJ1163-RELATED"/>
    <property type="match status" value="1"/>
</dbReference>
<gene>
    <name evidence="1" type="ORF">NITGR_720002</name>
</gene>
<dbReference type="STRING" id="1266370.NITGR_720002"/>
<protein>
    <recommendedName>
        <fullName evidence="3">Metallo-beta-lactamase domain-containing protein</fullName>
    </recommendedName>
</protein>
<proteinExistence type="predicted"/>
<keyword evidence="2" id="KW-1185">Reference proteome</keyword>
<dbReference type="Proteomes" id="UP000011704">
    <property type="component" value="Unassembled WGS sequence"/>
</dbReference>
<dbReference type="InParanoid" id="M1Z1X2"/>
<dbReference type="Gene3D" id="3.60.15.10">
    <property type="entry name" value="Ribonuclease Z/Hydroxyacylglutathione hydrolase-like"/>
    <property type="match status" value="1"/>
</dbReference>
<dbReference type="AlphaFoldDB" id="M1Z1X2"/>
<dbReference type="EMBL" id="CAQJ01000080">
    <property type="protein sequence ID" value="CCQ91509.1"/>
    <property type="molecule type" value="Genomic_DNA"/>
</dbReference>
<dbReference type="HOGENOM" id="CLU_043531_0_0_0"/>
<evidence type="ECO:0008006" key="3">
    <source>
        <dbReference type="Google" id="ProtNLM"/>
    </source>
</evidence>
<dbReference type="RefSeq" id="WP_005010289.1">
    <property type="nucleotide sequence ID" value="NZ_HG422173.1"/>
</dbReference>
<evidence type="ECO:0000313" key="1">
    <source>
        <dbReference type="EMBL" id="CCQ91509.1"/>
    </source>
</evidence>